<feature type="coiled-coil region" evidence="1">
    <location>
        <begin position="32"/>
        <end position="80"/>
    </location>
</feature>
<keyword evidence="1" id="KW-0175">Coiled coil</keyword>
<reference evidence="2 3" key="1">
    <citation type="journal article" date="2018" name="Nat. Ecol. Evol.">
        <title>Shark genomes provide insights into elasmobranch evolution and the origin of vertebrates.</title>
        <authorList>
            <person name="Hara Y"/>
            <person name="Yamaguchi K"/>
            <person name="Onimaru K"/>
            <person name="Kadota M"/>
            <person name="Koyanagi M"/>
            <person name="Keeley SD"/>
            <person name="Tatsumi K"/>
            <person name="Tanaka K"/>
            <person name="Motone F"/>
            <person name="Kageyama Y"/>
            <person name="Nozu R"/>
            <person name="Adachi N"/>
            <person name="Nishimura O"/>
            <person name="Nakagawa R"/>
            <person name="Tanegashima C"/>
            <person name="Kiyatake I"/>
            <person name="Matsumoto R"/>
            <person name="Murakumo K"/>
            <person name="Nishida K"/>
            <person name="Terakita A"/>
            <person name="Kuratani S"/>
            <person name="Sato K"/>
            <person name="Hyodo S Kuraku.S."/>
        </authorList>
    </citation>
    <scope>NUCLEOTIDE SEQUENCE [LARGE SCALE GENOMIC DNA]</scope>
</reference>
<dbReference type="OrthoDB" id="9950059at2759"/>
<comment type="caution">
    <text evidence="2">The sequence shown here is derived from an EMBL/GenBank/DDBJ whole genome shotgun (WGS) entry which is preliminary data.</text>
</comment>
<dbReference type="AlphaFoldDB" id="A0A401QLR9"/>
<protein>
    <recommendedName>
        <fullName evidence="4">Dynein heavy chain coiled coil stalk domain-containing protein</fullName>
    </recommendedName>
</protein>
<organism evidence="2 3">
    <name type="scientific">Scyliorhinus torazame</name>
    <name type="common">Cloudy catshark</name>
    <name type="synonym">Catulus torazame</name>
    <dbReference type="NCBI Taxonomy" id="75743"/>
    <lineage>
        <taxon>Eukaryota</taxon>
        <taxon>Metazoa</taxon>
        <taxon>Chordata</taxon>
        <taxon>Craniata</taxon>
        <taxon>Vertebrata</taxon>
        <taxon>Chondrichthyes</taxon>
        <taxon>Elasmobranchii</taxon>
        <taxon>Galeomorphii</taxon>
        <taxon>Galeoidea</taxon>
        <taxon>Carcharhiniformes</taxon>
        <taxon>Scyliorhinidae</taxon>
        <taxon>Scyliorhinus</taxon>
    </lineage>
</organism>
<keyword evidence="3" id="KW-1185">Reference proteome</keyword>
<name>A0A401QLR9_SCYTO</name>
<proteinExistence type="predicted"/>
<gene>
    <name evidence="2" type="ORF">scyTo_0027018</name>
</gene>
<feature type="non-terminal residue" evidence="2">
    <location>
        <position position="1"/>
    </location>
</feature>
<evidence type="ECO:0008006" key="4">
    <source>
        <dbReference type="Google" id="ProtNLM"/>
    </source>
</evidence>
<evidence type="ECO:0000313" key="3">
    <source>
        <dbReference type="Proteomes" id="UP000288216"/>
    </source>
</evidence>
<accession>A0A401QLR9</accession>
<dbReference type="Proteomes" id="UP000288216">
    <property type="component" value="Unassembled WGS sequence"/>
</dbReference>
<evidence type="ECO:0000313" key="2">
    <source>
        <dbReference type="EMBL" id="GCB86324.1"/>
    </source>
</evidence>
<evidence type="ECO:0000256" key="1">
    <source>
        <dbReference type="SAM" id="Coils"/>
    </source>
</evidence>
<dbReference type="EMBL" id="BFAA01272501">
    <property type="protein sequence ID" value="GCB86324.1"/>
    <property type="molecule type" value="Genomic_DNA"/>
</dbReference>
<sequence length="161" mass="18280">IPMALGAAKEIERCEELIKNTTEAKGVLKTGCEQKEKALECGNEKIKELKLKRVEGVANLREKEVELAALKGEVDLLLAVGEKISDNASYITKLEGLLKMLNRQCSVETFYGIVGMKSILDKIFTCIQEEGFDDWLRDFNINRKLSELEEKITTFHRIYKP</sequence>